<organism evidence="3 4">
    <name type="scientific">Porites lobata</name>
    <dbReference type="NCBI Taxonomy" id="104759"/>
    <lineage>
        <taxon>Eukaryota</taxon>
        <taxon>Metazoa</taxon>
        <taxon>Cnidaria</taxon>
        <taxon>Anthozoa</taxon>
        <taxon>Hexacorallia</taxon>
        <taxon>Scleractinia</taxon>
        <taxon>Fungiina</taxon>
        <taxon>Poritidae</taxon>
        <taxon>Porites</taxon>
    </lineage>
</organism>
<evidence type="ECO:0000259" key="2">
    <source>
        <dbReference type="PROSITE" id="PS50126"/>
    </source>
</evidence>
<evidence type="ECO:0000313" key="3">
    <source>
        <dbReference type="EMBL" id="CAH3116557.1"/>
    </source>
</evidence>
<dbReference type="Pfam" id="PF16921">
    <property type="entry name" value="Tex_YqgF"/>
    <property type="match status" value="1"/>
</dbReference>
<dbReference type="Pfam" id="PF22706">
    <property type="entry name" value="Tex_central_region"/>
    <property type="match status" value="1"/>
</dbReference>
<sequence length="822" mass="90378">MASFGVKRSPTAASVIAENQDVDVSVVCTVLKLLDKDNTVPFIARYRKEQTGGLDPTVLRNIQTQYEQLKSIQDRAASVAKKIGEKLTPEIKNCLNNALTMEEVEEVYAPFKKGSKGSHADRARQLGLGQPAECLLKDPKSVQLETLVKPKTEGVKNIKQVSLGIQHILADVIAKNSDTMSSIKKMLKKQPLQLESSLSRSAAKEKKEGGGDKRYEQYHGFKLSVSSVRAHQVLALNRGEQNKVLTVKLTIPKNVEKQFLVRLRKTWVPCDAPGNIKKLFNAAVDDAYNRLIKPKVTRQSRTSLTKQAEKESVDLFMMNLYRLLLTPPVRGMSVLGLDPGFSHGCKLAVLSTTGEVLETRVIFPFGKKAKTEQAKSTVVDLVKKYRCDYVAIGNGVGCRDAETFISELIKQRAFAPQDIAYCIVSEDGASVYSASPEAAAELPSLEASLRGAVSIGRRLQDPLVELVKIDPKHLGIGMYQHDIPETLLRGALDGVVEDCVSFVGVDLNMAGISMLRRIAGLNEKKAKAILAWREEHGAFINRDQLKEVKGIGLKSYEQCVGFVRIINALRFHSNTSKPSISALSSTSVDSGHEIVTVLDSDEEEKPTVRGKKRKGDGAEEGVKKKKKMRNGKQEFCANPLDMTWIHPESYPVAESLMQLLGILPEQIGQPMVKNAIDNFLQSRKIEELAGRLNVGVPTLHNIIDGLRQPTDHDIRVNFQKPLFKRNVTSLSDLHPGTQLSGRITNMTSFGAFVDCGVGRDGLIHNSNMGQFKGKVGLGDLVEVTVKAVDLVKQHIQLILTQISSRFDPQLLVAVEGLSKASA</sequence>
<dbReference type="InterPro" id="IPR010994">
    <property type="entry name" value="RuvA_2-like"/>
</dbReference>
<dbReference type="Pfam" id="PF00575">
    <property type="entry name" value="S1"/>
    <property type="match status" value="1"/>
</dbReference>
<dbReference type="Gene3D" id="3.30.420.140">
    <property type="entry name" value="YqgF/RNase H-like domain"/>
    <property type="match status" value="1"/>
</dbReference>
<name>A0ABN8NQ28_9CNID</name>
<feature type="region of interest" description="Disordered" evidence="1">
    <location>
        <begin position="601"/>
        <end position="629"/>
    </location>
</feature>
<reference evidence="3 4" key="1">
    <citation type="submission" date="2022-05" db="EMBL/GenBank/DDBJ databases">
        <authorList>
            <consortium name="Genoscope - CEA"/>
            <person name="William W."/>
        </authorList>
    </citation>
    <scope>NUCLEOTIDE SEQUENCE [LARGE SCALE GENOMIC DNA]</scope>
</reference>
<dbReference type="InterPro" id="IPR018974">
    <property type="entry name" value="Tex-like_N"/>
</dbReference>
<gene>
    <name evidence="3" type="ORF">PLOB_00024131</name>
</gene>
<dbReference type="PROSITE" id="PS50126">
    <property type="entry name" value="S1"/>
    <property type="match status" value="1"/>
</dbReference>
<feature type="domain" description="S1 motif" evidence="2">
    <location>
        <begin position="736"/>
        <end position="800"/>
    </location>
</feature>
<dbReference type="PANTHER" id="PTHR10724:SF10">
    <property type="entry name" value="S1 RNA-BINDING DOMAIN-CONTAINING PROTEIN 1"/>
    <property type="match status" value="1"/>
</dbReference>
<evidence type="ECO:0000256" key="1">
    <source>
        <dbReference type="SAM" id="MobiDB-lite"/>
    </source>
</evidence>
<dbReference type="Proteomes" id="UP001159405">
    <property type="component" value="Unassembled WGS sequence"/>
</dbReference>
<dbReference type="SMART" id="SM00732">
    <property type="entry name" value="YqgFc"/>
    <property type="match status" value="1"/>
</dbReference>
<dbReference type="InterPro" id="IPR041692">
    <property type="entry name" value="HHH_9"/>
</dbReference>
<dbReference type="SUPFAM" id="SSF47781">
    <property type="entry name" value="RuvA domain 2-like"/>
    <property type="match status" value="2"/>
</dbReference>
<dbReference type="InterPro" id="IPR037027">
    <property type="entry name" value="YqgF/RNaseH-like_dom_sf"/>
</dbReference>
<evidence type="ECO:0000313" key="4">
    <source>
        <dbReference type="Proteomes" id="UP001159405"/>
    </source>
</evidence>
<dbReference type="InterPro" id="IPR003029">
    <property type="entry name" value="S1_domain"/>
</dbReference>
<dbReference type="SUPFAM" id="SSF53098">
    <property type="entry name" value="Ribonuclease H-like"/>
    <property type="match status" value="1"/>
</dbReference>
<dbReference type="InterPro" id="IPR006641">
    <property type="entry name" value="YqgF/RNaseH-like_dom"/>
</dbReference>
<dbReference type="InterPro" id="IPR023323">
    <property type="entry name" value="Tex-like_dom_sf"/>
</dbReference>
<dbReference type="InterPro" id="IPR012337">
    <property type="entry name" value="RNaseH-like_sf"/>
</dbReference>
<dbReference type="Pfam" id="PF09371">
    <property type="entry name" value="Tex_N"/>
    <property type="match status" value="1"/>
</dbReference>
<dbReference type="InterPro" id="IPR023319">
    <property type="entry name" value="Tex-like_HTH_dom_sf"/>
</dbReference>
<dbReference type="InterPro" id="IPR032639">
    <property type="entry name" value="Tex_YqgF"/>
</dbReference>
<dbReference type="Gene3D" id="1.10.3500.10">
    <property type="entry name" value="Tex N-terminal region-like"/>
    <property type="match status" value="1"/>
</dbReference>
<dbReference type="SUPFAM" id="SSF50249">
    <property type="entry name" value="Nucleic acid-binding proteins"/>
    <property type="match status" value="1"/>
</dbReference>
<dbReference type="InterPro" id="IPR055179">
    <property type="entry name" value="Tex-like_central_region"/>
</dbReference>
<dbReference type="Pfam" id="PF17674">
    <property type="entry name" value="HHH_9"/>
    <property type="match status" value="1"/>
</dbReference>
<feature type="compositionally biased region" description="Basic and acidic residues" evidence="1">
    <location>
        <begin position="202"/>
        <end position="214"/>
    </location>
</feature>
<comment type="caution">
    <text evidence="3">The sequence shown here is derived from an EMBL/GenBank/DDBJ whole genome shotgun (WGS) entry which is preliminary data.</text>
</comment>
<dbReference type="InterPro" id="IPR012340">
    <property type="entry name" value="NA-bd_OB-fold"/>
</dbReference>
<dbReference type="PANTHER" id="PTHR10724">
    <property type="entry name" value="30S RIBOSOMAL PROTEIN S1"/>
    <property type="match status" value="1"/>
</dbReference>
<dbReference type="SMART" id="SM00316">
    <property type="entry name" value="S1"/>
    <property type="match status" value="1"/>
</dbReference>
<keyword evidence="4" id="KW-1185">Reference proteome</keyword>
<dbReference type="Gene3D" id="1.10.10.650">
    <property type="entry name" value="RuvA domain 2-like"/>
    <property type="match status" value="1"/>
</dbReference>
<dbReference type="Gene3D" id="1.10.150.310">
    <property type="entry name" value="Tex RuvX-like domain-like"/>
    <property type="match status" value="2"/>
</dbReference>
<dbReference type="Gene3D" id="2.40.50.140">
    <property type="entry name" value="Nucleic acid-binding proteins"/>
    <property type="match status" value="1"/>
</dbReference>
<proteinExistence type="predicted"/>
<dbReference type="InterPro" id="IPR050437">
    <property type="entry name" value="Ribos_protein_bS1-like"/>
</dbReference>
<dbReference type="Pfam" id="PF12836">
    <property type="entry name" value="HHH_3"/>
    <property type="match status" value="1"/>
</dbReference>
<feature type="region of interest" description="Disordered" evidence="1">
    <location>
        <begin position="195"/>
        <end position="214"/>
    </location>
</feature>
<accession>A0ABN8NQ28</accession>
<dbReference type="SUPFAM" id="SSF158832">
    <property type="entry name" value="Tex N-terminal region-like"/>
    <property type="match status" value="1"/>
</dbReference>
<protein>
    <recommendedName>
        <fullName evidence="2">S1 motif domain-containing protein</fullName>
    </recommendedName>
</protein>
<dbReference type="EMBL" id="CALNXK010000029">
    <property type="protein sequence ID" value="CAH3116557.1"/>
    <property type="molecule type" value="Genomic_DNA"/>
</dbReference>